<dbReference type="InterPro" id="IPR014016">
    <property type="entry name" value="UvrD-like_ATP-bd"/>
</dbReference>
<dbReference type="OrthoDB" id="9810135at2"/>
<evidence type="ECO:0000256" key="1">
    <source>
        <dbReference type="ARBA" id="ARBA00009922"/>
    </source>
</evidence>
<dbReference type="GO" id="GO:0043138">
    <property type="term" value="F:3'-5' DNA helicase activity"/>
    <property type="evidence" value="ECO:0007669"/>
    <property type="project" value="UniProtKB-EC"/>
</dbReference>
<feature type="binding site" evidence="11">
    <location>
        <begin position="120"/>
        <end position="127"/>
    </location>
    <ligand>
        <name>ATP</name>
        <dbReference type="ChEBI" id="CHEBI:30616"/>
    </ligand>
</feature>
<keyword evidence="2 11" id="KW-0547">Nucleotide-binding</keyword>
<keyword evidence="6" id="KW-0238">DNA-binding</keyword>
<dbReference type="PANTHER" id="PTHR11070">
    <property type="entry name" value="UVRD / RECB / PCRA DNA HELICASE FAMILY MEMBER"/>
    <property type="match status" value="1"/>
</dbReference>
<dbReference type="Pfam" id="PF00580">
    <property type="entry name" value="UvrD-helicase"/>
    <property type="match status" value="1"/>
</dbReference>
<evidence type="ECO:0000256" key="11">
    <source>
        <dbReference type="PROSITE-ProRule" id="PRU00560"/>
    </source>
</evidence>
<evidence type="ECO:0000256" key="3">
    <source>
        <dbReference type="ARBA" id="ARBA00022801"/>
    </source>
</evidence>
<geneLocation type="plasmid" evidence="16">
    <name>Plasmid3 dna</name>
</geneLocation>
<evidence type="ECO:0000256" key="5">
    <source>
        <dbReference type="ARBA" id="ARBA00022840"/>
    </source>
</evidence>
<keyword evidence="3 11" id="KW-0378">Hydrolase</keyword>
<evidence type="ECO:0000259" key="13">
    <source>
        <dbReference type="PROSITE" id="PS51198"/>
    </source>
</evidence>
<dbReference type="Proteomes" id="UP000218287">
    <property type="component" value="Plasmid Plasmid3 dna"/>
</dbReference>
<dbReference type="AlphaFoldDB" id="A0A1Z4GSH4"/>
<feature type="coiled-coil region" evidence="12">
    <location>
        <begin position="7"/>
        <end position="78"/>
    </location>
</feature>
<evidence type="ECO:0000256" key="2">
    <source>
        <dbReference type="ARBA" id="ARBA00022741"/>
    </source>
</evidence>
<keyword evidence="5 11" id="KW-0067">ATP-binding</keyword>
<keyword evidence="7" id="KW-0413">Isomerase</keyword>
<dbReference type="Pfam" id="PF13361">
    <property type="entry name" value="UvrD_C"/>
    <property type="match status" value="1"/>
</dbReference>
<evidence type="ECO:0000256" key="9">
    <source>
        <dbReference type="ARBA" id="ARBA00034808"/>
    </source>
</evidence>
<dbReference type="GO" id="GO:0000725">
    <property type="term" value="P:recombinational repair"/>
    <property type="evidence" value="ECO:0007669"/>
    <property type="project" value="TreeGrafter"/>
</dbReference>
<comment type="catalytic activity">
    <reaction evidence="10">
        <text>ATP + H2O = ADP + phosphate + H(+)</text>
        <dbReference type="Rhea" id="RHEA:13065"/>
        <dbReference type="ChEBI" id="CHEBI:15377"/>
        <dbReference type="ChEBI" id="CHEBI:15378"/>
        <dbReference type="ChEBI" id="CHEBI:30616"/>
        <dbReference type="ChEBI" id="CHEBI:43474"/>
        <dbReference type="ChEBI" id="CHEBI:456216"/>
        <dbReference type="EC" id="5.6.2.4"/>
    </reaction>
</comment>
<evidence type="ECO:0000256" key="10">
    <source>
        <dbReference type="ARBA" id="ARBA00048988"/>
    </source>
</evidence>
<dbReference type="PROSITE" id="PS51217">
    <property type="entry name" value="UVRD_HELICASE_CTER"/>
    <property type="match status" value="1"/>
</dbReference>
<accession>A0A1Z4GSH4</accession>
<evidence type="ECO:0000256" key="7">
    <source>
        <dbReference type="ARBA" id="ARBA00023235"/>
    </source>
</evidence>
<sequence length="740" mass="84661">MSAEDQYKRLQKDKKSLEDEWNTYHEKISFMRKALAIETDVTTKFKLETQLKEEDKKIKEITESLESIEKQLKLLLSQSKELHPIFLENKQINYELENSIKFNLFKNIIQTNHSRLRVLAGPGTGKTFSLIRRVARLIQDGICPSRILVCTFTRTAANDLKNEIYKLGVQGADTVYAGTLHGFCFSLLSKSIVLKLTGRVPRTLLKFEEKFLLEDIQNANFGGLRGCQKRLQAFNAAWARLYTEDPGWPTDSIDREFHQILKDWLYFHKAMLVGEVVPETLRYLRDNPASDERRAFDHILVDEYQDLNHAEQVLIELLAEAGTLTIIGDEDQSIYSFKYAYPEGITTFGNRHSNIQDERLQDCHRCPRIVIDMANYLISQNKNRMPRKIIPVNNSIAGEVYVVQWGSIEQEAEGIARFINKKVTNGDIKPGRILVLAPRRQFGYAIRDALTNINIQAYSFFSEEELDGNPKNILECQAQQAFTLLTLLTNPEDYVALRCWCGFGNNSLRKNIWNQFRIYCQQNSISLKEAQAQLLSGTFRIPRSEDFINRLKELETKLASLKNLRGLDLVDALFPGSEEWAEPFRSIASSIEDTDFDACKLREALWIKVAQPELPVDVDYVRIMSLHKSKGLTADLVVVIGCIEGLIPCISDNLSEHEKNISLEEQRRLFYVATTRSKRILVFSSVTQLPRKDAHKMRVPVITGNNTHANTIASQFLAETGPLKPNPVSGENFLRITESI</sequence>
<feature type="domain" description="UvrD-like helicase C-terminal" evidence="14">
    <location>
        <begin position="368"/>
        <end position="631"/>
    </location>
</feature>
<evidence type="ECO:0000256" key="6">
    <source>
        <dbReference type="ARBA" id="ARBA00023125"/>
    </source>
</evidence>
<keyword evidence="12" id="KW-0175">Coiled coil</keyword>
<dbReference type="InterPro" id="IPR014017">
    <property type="entry name" value="DNA_helicase_UvrD-like_C"/>
</dbReference>
<evidence type="ECO:0000256" key="4">
    <source>
        <dbReference type="ARBA" id="ARBA00022806"/>
    </source>
</evidence>
<evidence type="ECO:0000313" key="15">
    <source>
        <dbReference type="EMBL" id="BAY20236.1"/>
    </source>
</evidence>
<dbReference type="GO" id="GO:0003677">
    <property type="term" value="F:DNA binding"/>
    <property type="evidence" value="ECO:0007669"/>
    <property type="project" value="UniProtKB-KW"/>
</dbReference>
<protein>
    <recommendedName>
        <fullName evidence="9">DNA 3'-5' helicase</fullName>
        <ecNumber evidence="9">5.6.2.4</ecNumber>
    </recommendedName>
</protein>
<comment type="similarity">
    <text evidence="1">Belongs to the helicase family. UvrD subfamily.</text>
</comment>
<dbReference type="Gene3D" id="1.10.10.160">
    <property type="match status" value="1"/>
</dbReference>
<dbReference type="InterPro" id="IPR000212">
    <property type="entry name" value="DNA_helicase_UvrD/REP"/>
</dbReference>
<evidence type="ECO:0000256" key="12">
    <source>
        <dbReference type="SAM" id="Coils"/>
    </source>
</evidence>
<keyword evidence="15" id="KW-0614">Plasmid</keyword>
<dbReference type="CDD" id="cd17932">
    <property type="entry name" value="DEXQc_UvrD"/>
    <property type="match status" value="1"/>
</dbReference>
<dbReference type="PANTHER" id="PTHR11070:SF2">
    <property type="entry name" value="ATP-DEPENDENT DNA HELICASE SRS2"/>
    <property type="match status" value="1"/>
</dbReference>
<dbReference type="Gene3D" id="3.40.50.300">
    <property type="entry name" value="P-loop containing nucleotide triphosphate hydrolases"/>
    <property type="match status" value="3"/>
</dbReference>
<gene>
    <name evidence="15" type="primary">uvrD</name>
    <name evidence="15" type="ORF">NIES21_61060</name>
</gene>
<dbReference type="GO" id="GO:0016887">
    <property type="term" value="F:ATP hydrolysis activity"/>
    <property type="evidence" value="ECO:0007669"/>
    <property type="project" value="RHEA"/>
</dbReference>
<dbReference type="SUPFAM" id="SSF52540">
    <property type="entry name" value="P-loop containing nucleoside triphosphate hydrolases"/>
    <property type="match status" value="1"/>
</dbReference>
<evidence type="ECO:0000313" key="16">
    <source>
        <dbReference type="Proteomes" id="UP000218287"/>
    </source>
</evidence>
<dbReference type="PROSITE" id="PS51198">
    <property type="entry name" value="UVRD_HELICASE_ATP_BIND"/>
    <property type="match status" value="1"/>
</dbReference>
<name>A0A1Z4GSH4_9CYAN</name>
<dbReference type="InterPro" id="IPR013986">
    <property type="entry name" value="DExx_box_DNA_helicase_dom_sf"/>
</dbReference>
<organism evidence="15 16">
    <name type="scientific">Anabaenopsis circularis NIES-21</name>
    <dbReference type="NCBI Taxonomy" id="1085406"/>
    <lineage>
        <taxon>Bacteria</taxon>
        <taxon>Bacillati</taxon>
        <taxon>Cyanobacteriota</taxon>
        <taxon>Cyanophyceae</taxon>
        <taxon>Nostocales</taxon>
        <taxon>Nodulariaceae</taxon>
        <taxon>Anabaenopsis</taxon>
    </lineage>
</organism>
<reference evidence="15 16" key="1">
    <citation type="submission" date="2017-06" db="EMBL/GenBank/DDBJ databases">
        <title>Genome sequencing of cyanobaciteial culture collection at National Institute for Environmental Studies (NIES).</title>
        <authorList>
            <person name="Hirose Y."/>
            <person name="Shimura Y."/>
            <person name="Fujisawa T."/>
            <person name="Nakamura Y."/>
            <person name="Kawachi M."/>
        </authorList>
    </citation>
    <scope>NUCLEOTIDE SEQUENCE [LARGE SCALE GENOMIC DNA]</scope>
    <source>
        <strain evidence="15 16">NIES-21</strain>
        <plasmid evidence="16">Plasmid3 dna</plasmid>
    </source>
</reference>
<evidence type="ECO:0000259" key="14">
    <source>
        <dbReference type="PROSITE" id="PS51217"/>
    </source>
</evidence>
<evidence type="ECO:0000256" key="8">
    <source>
        <dbReference type="ARBA" id="ARBA00034617"/>
    </source>
</evidence>
<keyword evidence="4 11" id="KW-0347">Helicase</keyword>
<dbReference type="EMBL" id="AP018177">
    <property type="protein sequence ID" value="BAY20236.1"/>
    <property type="molecule type" value="Genomic_DNA"/>
</dbReference>
<feature type="domain" description="UvrD-like helicase ATP-binding" evidence="13">
    <location>
        <begin position="99"/>
        <end position="367"/>
    </location>
</feature>
<keyword evidence="16" id="KW-1185">Reference proteome</keyword>
<comment type="catalytic activity">
    <reaction evidence="8">
        <text>Couples ATP hydrolysis with the unwinding of duplex DNA by translocating in the 3'-5' direction.</text>
        <dbReference type="EC" id="5.6.2.4"/>
    </reaction>
</comment>
<dbReference type="GO" id="GO:0005524">
    <property type="term" value="F:ATP binding"/>
    <property type="evidence" value="ECO:0007669"/>
    <property type="project" value="UniProtKB-UniRule"/>
</dbReference>
<dbReference type="EC" id="5.6.2.4" evidence="9"/>
<proteinExistence type="inferred from homology"/>
<dbReference type="InterPro" id="IPR027417">
    <property type="entry name" value="P-loop_NTPase"/>
</dbReference>